<proteinExistence type="predicted"/>
<dbReference type="InterPro" id="IPR011335">
    <property type="entry name" value="Restrct_endonuc-II-like"/>
</dbReference>
<dbReference type="InterPro" id="IPR011856">
    <property type="entry name" value="tRNA_endonuc-like_dom_sf"/>
</dbReference>
<comment type="caution">
    <text evidence="1">The sequence shown here is derived from an EMBL/GenBank/DDBJ whole genome shotgun (WGS) entry which is preliminary data.</text>
</comment>
<sequence>MAKDAFHEQVKTALTKEGWTITHDPFPIAISEVVKLQIDLGAEGAIAAERESEKIAVEIKSFIGDSDVSAFHTALGQYLNYSQALEEQEPERMLYLAIPHETYKDFFQLAFIQRALKRYQLKLIIYDPNLEETVEWIN</sequence>
<accession>A0ABT7AUX9</accession>
<evidence type="ECO:0000313" key="1">
    <source>
        <dbReference type="EMBL" id="MDJ1170717.1"/>
    </source>
</evidence>
<organism evidence="1 2">
    <name type="scientific">Roseofilum acuticapitatum BLCC-M154</name>
    <dbReference type="NCBI Taxonomy" id="3022444"/>
    <lineage>
        <taxon>Bacteria</taxon>
        <taxon>Bacillati</taxon>
        <taxon>Cyanobacteriota</taxon>
        <taxon>Cyanophyceae</taxon>
        <taxon>Desertifilales</taxon>
        <taxon>Desertifilaceae</taxon>
        <taxon>Roseofilum</taxon>
        <taxon>Roseofilum acuticapitatum</taxon>
    </lineage>
</organism>
<evidence type="ECO:0000313" key="2">
    <source>
        <dbReference type="Proteomes" id="UP001235303"/>
    </source>
</evidence>
<reference evidence="1 2" key="1">
    <citation type="submission" date="2023-01" db="EMBL/GenBank/DDBJ databases">
        <title>Novel diversity within Roseofilum (Cyanobacteria; Desertifilaceae) from marine benthic mats with descriptions of four novel species.</title>
        <authorList>
            <person name="Wang Y."/>
            <person name="Berthold D.E."/>
            <person name="Hu J."/>
            <person name="Lefler F.W."/>
            <person name="Laughinghouse H.D. IV."/>
        </authorList>
    </citation>
    <scope>NUCLEOTIDE SEQUENCE [LARGE SCALE GENOMIC DNA]</scope>
    <source>
        <strain evidence="1 2">BLCC-M154</strain>
    </source>
</reference>
<protein>
    <submittedName>
        <fullName evidence="1">Element excision factor XisH family protein</fullName>
    </submittedName>
</protein>
<name>A0ABT7AUX9_9CYAN</name>
<dbReference type="EMBL" id="JAQOSP010000100">
    <property type="protein sequence ID" value="MDJ1170717.1"/>
    <property type="molecule type" value="Genomic_DNA"/>
</dbReference>
<dbReference type="RefSeq" id="WP_283754476.1">
    <property type="nucleotide sequence ID" value="NZ_JAQOSP010000100.1"/>
</dbReference>
<dbReference type="Proteomes" id="UP001235303">
    <property type="component" value="Unassembled WGS sequence"/>
</dbReference>
<dbReference type="Gene3D" id="3.40.1350.10">
    <property type="match status" value="1"/>
</dbReference>
<dbReference type="CDD" id="cd22366">
    <property type="entry name" value="XisH-like"/>
    <property type="match status" value="1"/>
</dbReference>
<gene>
    <name evidence="1" type="ORF">PMG71_14895</name>
</gene>
<keyword evidence="2" id="KW-1185">Reference proteome</keyword>
<dbReference type="SUPFAM" id="SSF52980">
    <property type="entry name" value="Restriction endonuclease-like"/>
    <property type="match status" value="1"/>
</dbReference>
<dbReference type="Pfam" id="PF08814">
    <property type="entry name" value="XisH"/>
    <property type="match status" value="1"/>
</dbReference>
<dbReference type="InterPro" id="IPR014919">
    <property type="entry name" value="XisH"/>
</dbReference>